<feature type="domain" description="AP-3 complex subunit delta" evidence="10">
    <location>
        <begin position="666"/>
        <end position="816"/>
    </location>
</feature>
<dbReference type="InterPro" id="IPR011989">
    <property type="entry name" value="ARM-like"/>
</dbReference>
<dbReference type="GO" id="GO:0098943">
    <property type="term" value="P:neurotransmitter receptor transport, postsynaptic endosome to lysosome"/>
    <property type="evidence" value="ECO:0007669"/>
    <property type="project" value="TreeGrafter"/>
</dbReference>
<dbReference type="Pfam" id="PF06375">
    <property type="entry name" value="AP3D1"/>
    <property type="match status" value="1"/>
</dbReference>
<comment type="similarity">
    <text evidence="2 8">Belongs to the adaptor complexes large subunit family.</text>
</comment>
<feature type="compositionally biased region" description="Acidic residues" evidence="9">
    <location>
        <begin position="928"/>
        <end position="941"/>
    </location>
</feature>
<gene>
    <name evidence="11" type="primary">Ap3d1</name>
</gene>
<dbReference type="GO" id="GO:0016182">
    <property type="term" value="P:synaptic vesicle budding from endosome"/>
    <property type="evidence" value="ECO:0007669"/>
    <property type="project" value="TreeGrafter"/>
</dbReference>
<evidence type="ECO:0000313" key="11">
    <source>
        <dbReference type="EMBL" id="CAB3222285.1"/>
    </source>
</evidence>
<dbReference type="GO" id="GO:0048499">
    <property type="term" value="P:synaptic vesicle membrane organization"/>
    <property type="evidence" value="ECO:0007669"/>
    <property type="project" value="TreeGrafter"/>
</dbReference>
<feature type="compositionally biased region" description="Basic residues" evidence="9">
    <location>
        <begin position="945"/>
        <end position="962"/>
    </location>
</feature>
<evidence type="ECO:0000256" key="5">
    <source>
        <dbReference type="ARBA" id="ARBA00022737"/>
    </source>
</evidence>
<dbReference type="Pfam" id="PF01602">
    <property type="entry name" value="Adaptin_N"/>
    <property type="match status" value="1"/>
</dbReference>
<dbReference type="InterPro" id="IPR017105">
    <property type="entry name" value="AP3_complex_dsu"/>
</dbReference>
<dbReference type="AlphaFoldDB" id="A0A6F9D7C8"/>
<dbReference type="Gene3D" id="3.30.450.50">
    <property type="entry name" value="Longin domain"/>
    <property type="match status" value="1"/>
</dbReference>
<dbReference type="PANTHER" id="PTHR22781">
    <property type="entry name" value="DELTA ADAPTIN-RELATED"/>
    <property type="match status" value="1"/>
</dbReference>
<keyword evidence="7" id="KW-0472">Membrane</keyword>
<dbReference type="GO" id="GO:0098830">
    <property type="term" value="C:presynaptic endosome"/>
    <property type="evidence" value="ECO:0007669"/>
    <property type="project" value="TreeGrafter"/>
</dbReference>
<dbReference type="FunFam" id="1.25.10.10:FF:000251">
    <property type="entry name" value="AP-3 complex subunit delta"/>
    <property type="match status" value="1"/>
</dbReference>
<keyword evidence="8" id="KW-0333">Golgi apparatus</keyword>
<keyword evidence="6 8" id="KW-0653">Protein transport</keyword>
<feature type="compositionally biased region" description="Basic residues" evidence="9">
    <location>
        <begin position="851"/>
        <end position="868"/>
    </location>
</feature>
<sequence>MALRKVKASVDRIFDKNLQDLVRGIRNHKEDEAHFISQCIDEIKVELKQENLAVKANAVNKLAYLQMLGYDISWAAFNIIEVMSSPKFTYKRIGYYAAAQSFHSETDVLMLTTNMIRKDLNSQNGFDAGIAINGLSCFITSDLARDLASDIMSLMSSIRPYTRKRAVLVSYKIFLSYPEALRPAFPRLKEKLEDPDSGVQSAAVNVICELARKNPKNYLSLAPVFFKLMTSSTNNWVLIKIIKLFGALTPLEPRLGKKLIEPLTNLIHNTSAMSLLYECINTVIQGMQDHGSSIQGHSNLMKLCVQKLRILIEDADQNLKYLGLLAMSRILKTHPKAVQAHKDLILQCLDDRDESIRLRALDLLFGMVSKKNLMEIVKKLMVHVEKADGAQYRDELLLKIIEICSQNNFQYITNFEWYITVLVELTRIDGASRHGSLVSSQIQDVAIRVKSIREFAANQMANLLENAHAISGQLKRNGMQEVLDAAAYICGEFAELLDNPDIVIRAMLRPRVLAFPSHIQATYIQNLLKIYSLAVQDSENENDKERAIALTQSLLEKLPTLVQSSNLEVQERASCSLAILKYVEKLQAKDLPVSEELSSLFKGELNPVAPKAQRKVPVPEGLDLDAWINDPPSSSEDEEEEQKKKMDFNETYNEIYSPTREKQKELSTEEIQKKREERRIEQASNPNYLVTAKKQKKVKHDGYQKPDAEDDSSVAEIDISIPLHVPGLPSSERYLRMEQERRRRHQAEKAVKKKKQGGKKGKKKRQVVDEDDDEDLDPVHQVEITQEEMPEGALKTDSEDETTSADPYKALDMDLDSPLTAAEVLPVPKHRQVSEKLKVAESEDAAPVVKEKRKHKKKEKKHKKKSRKHTENLLAEEEPQLVNGDDIPSEAVKSAKQNNEEKGDDLSFWLSNAERTQKEQAPVNGDVGDAEEDATIDEEPGVVEKKKRHKKKKEGKKHKKHSRKEEVEEQDENGGAINNGQVEDLLQLQSYKLLAENKQLRVDFETRASHMEERKFVVSCVFTNLTDKHIKGIEFNVLDTLNTKLVRDSSKNSHDAVPIPFSLPPLSRNECQLQMTAASVTMPQRMRGTVTYMLAEKDGTSQEKIDFKLHIPCSAYLVTKPCSSSNFTKLLSSGDITDKSSLRITAPDLKFNQALQKLCFFLKFCVVEQVGDSASLYTSSIQRHHICLLVKVVPNGLSVDGKSDNSTLLSNIMDQVKDVISA</sequence>
<dbReference type="InterPro" id="IPR002553">
    <property type="entry name" value="Clathrin/coatomer_adapt-like_N"/>
</dbReference>
<dbReference type="SUPFAM" id="SSF48371">
    <property type="entry name" value="ARM repeat"/>
    <property type="match status" value="1"/>
</dbReference>
<evidence type="ECO:0000256" key="2">
    <source>
        <dbReference type="ARBA" id="ARBA00006613"/>
    </source>
</evidence>
<dbReference type="InterPro" id="IPR010474">
    <property type="entry name" value="AP3D_dom_metazoa"/>
</dbReference>
<reference evidence="11" key="1">
    <citation type="submission" date="2020-04" db="EMBL/GenBank/DDBJ databases">
        <authorList>
            <person name="Neveu A P."/>
        </authorList>
    </citation>
    <scope>NUCLEOTIDE SEQUENCE</scope>
    <source>
        <tissue evidence="11">Whole embryo</tissue>
    </source>
</reference>
<feature type="region of interest" description="Disordered" evidence="9">
    <location>
        <begin position="620"/>
        <end position="978"/>
    </location>
</feature>
<evidence type="ECO:0000256" key="9">
    <source>
        <dbReference type="SAM" id="MobiDB-lite"/>
    </source>
</evidence>
<evidence type="ECO:0000256" key="8">
    <source>
        <dbReference type="PIRNR" id="PIRNR037092"/>
    </source>
</evidence>
<evidence type="ECO:0000256" key="1">
    <source>
        <dbReference type="ARBA" id="ARBA00004308"/>
    </source>
</evidence>
<dbReference type="Gene3D" id="1.25.10.10">
    <property type="entry name" value="Leucine-rich Repeat Variant"/>
    <property type="match status" value="1"/>
</dbReference>
<evidence type="ECO:0000256" key="7">
    <source>
        <dbReference type="ARBA" id="ARBA00023136"/>
    </source>
</evidence>
<feature type="compositionally biased region" description="Basic and acidic residues" evidence="9">
    <location>
        <begin position="832"/>
        <end position="841"/>
    </location>
</feature>
<dbReference type="InterPro" id="IPR016024">
    <property type="entry name" value="ARM-type_fold"/>
</dbReference>
<keyword evidence="5" id="KW-0677">Repeat</keyword>
<organism evidence="11">
    <name type="scientific">Phallusia mammillata</name>
    <dbReference type="NCBI Taxonomy" id="59560"/>
    <lineage>
        <taxon>Eukaryota</taxon>
        <taxon>Metazoa</taxon>
        <taxon>Chordata</taxon>
        <taxon>Tunicata</taxon>
        <taxon>Ascidiacea</taxon>
        <taxon>Phlebobranchia</taxon>
        <taxon>Ascidiidae</taxon>
        <taxon>Phallusia</taxon>
    </lineage>
</organism>
<proteinExistence type="evidence at transcript level"/>
<accession>A0A6F9D7C8</accession>
<dbReference type="GO" id="GO:0048490">
    <property type="term" value="P:anterograde synaptic vesicle transport"/>
    <property type="evidence" value="ECO:0007669"/>
    <property type="project" value="TreeGrafter"/>
</dbReference>
<dbReference type="PIRSF" id="PIRSF037092">
    <property type="entry name" value="AP3_complex_delta"/>
    <property type="match status" value="1"/>
</dbReference>
<dbReference type="GO" id="GO:0006896">
    <property type="term" value="P:Golgi to vacuole transport"/>
    <property type="evidence" value="ECO:0007669"/>
    <property type="project" value="TreeGrafter"/>
</dbReference>
<dbReference type="Pfam" id="PF26171">
    <property type="entry name" value="Mu_AP3"/>
    <property type="match status" value="1"/>
</dbReference>
<dbReference type="GO" id="GO:0006623">
    <property type="term" value="P:protein targeting to vacuole"/>
    <property type="evidence" value="ECO:0007669"/>
    <property type="project" value="TreeGrafter"/>
</dbReference>
<dbReference type="GO" id="GO:0043195">
    <property type="term" value="C:terminal bouton"/>
    <property type="evidence" value="ECO:0007669"/>
    <property type="project" value="TreeGrafter"/>
</dbReference>
<dbReference type="SMART" id="SM01354">
    <property type="entry name" value="BLVR"/>
    <property type="match status" value="1"/>
</dbReference>
<keyword evidence="4 8" id="KW-0813">Transport</keyword>
<dbReference type="EMBL" id="LR782961">
    <property type="protein sequence ID" value="CAB3222285.1"/>
    <property type="molecule type" value="mRNA"/>
</dbReference>
<dbReference type="GO" id="GO:1904115">
    <property type="term" value="C:axon cytoplasm"/>
    <property type="evidence" value="ECO:0007669"/>
    <property type="project" value="GOC"/>
</dbReference>
<name>A0A6F9D7C8_9ASCI</name>
<dbReference type="InterPro" id="IPR058898">
    <property type="entry name" value="Mu_AP3"/>
</dbReference>
<dbReference type="GO" id="GO:0030123">
    <property type="term" value="C:AP-3 adaptor complex"/>
    <property type="evidence" value="ECO:0007669"/>
    <property type="project" value="InterPro"/>
</dbReference>
<comment type="subcellular location">
    <subcellularLocation>
        <location evidence="1">Endomembrane system</location>
    </subcellularLocation>
    <subcellularLocation>
        <location evidence="8">Golgi apparatus</location>
    </subcellularLocation>
</comment>
<feature type="compositionally biased region" description="Basic and acidic residues" evidence="9">
    <location>
        <begin position="659"/>
        <end position="681"/>
    </location>
</feature>
<feature type="compositionally biased region" description="Basic residues" evidence="9">
    <location>
        <begin position="742"/>
        <end position="765"/>
    </location>
</feature>
<dbReference type="GO" id="GO:0005794">
    <property type="term" value="C:Golgi apparatus"/>
    <property type="evidence" value="ECO:0007669"/>
    <property type="project" value="UniProtKB-SubCell"/>
</dbReference>
<evidence type="ECO:0000256" key="4">
    <source>
        <dbReference type="ARBA" id="ARBA00022448"/>
    </source>
</evidence>
<evidence type="ECO:0000259" key="10">
    <source>
        <dbReference type="SMART" id="SM01354"/>
    </source>
</evidence>
<dbReference type="GO" id="GO:0010008">
    <property type="term" value="C:endosome membrane"/>
    <property type="evidence" value="ECO:0007669"/>
    <property type="project" value="TreeGrafter"/>
</dbReference>
<evidence type="ECO:0000256" key="6">
    <source>
        <dbReference type="ARBA" id="ARBA00022927"/>
    </source>
</evidence>
<evidence type="ECO:0000256" key="3">
    <source>
        <dbReference type="ARBA" id="ARBA00015717"/>
    </source>
</evidence>
<dbReference type="PANTHER" id="PTHR22781:SF12">
    <property type="entry name" value="AP-3 COMPLEX SUBUNIT DELTA-1"/>
    <property type="match status" value="1"/>
</dbReference>
<comment type="subunit">
    <text evidence="8">Adaptor protein complex 3 (AP-3) is a heterotetramer.</text>
</comment>
<protein>
    <recommendedName>
        <fullName evidence="3 8">AP-3 complex subunit delta</fullName>
    </recommendedName>
</protein>